<dbReference type="OrthoDB" id="9812358at2"/>
<dbReference type="SUPFAM" id="SSF55073">
    <property type="entry name" value="Nucleotide cyclase"/>
    <property type="match status" value="1"/>
</dbReference>
<evidence type="ECO:0000259" key="1">
    <source>
        <dbReference type="PROSITE" id="PS50887"/>
    </source>
</evidence>
<dbReference type="KEGG" id="ege:EM595_0237"/>
<dbReference type="PROSITE" id="PS50887">
    <property type="entry name" value="GGDEF"/>
    <property type="match status" value="1"/>
</dbReference>
<feature type="domain" description="GGDEF" evidence="1">
    <location>
        <begin position="194"/>
        <end position="322"/>
    </location>
</feature>
<keyword evidence="3" id="KW-1185">Reference proteome</keyword>
<dbReference type="NCBIfam" id="TIGR00254">
    <property type="entry name" value="GGDEF"/>
    <property type="match status" value="1"/>
</dbReference>
<evidence type="ECO:0000313" key="2">
    <source>
        <dbReference type="EMBL" id="CUU22474.1"/>
    </source>
</evidence>
<name>A0A0U5KWN7_9GAMM</name>
<proteinExistence type="predicted"/>
<organism evidence="2 3">
    <name type="scientific">Duffyella gerundensis</name>
    <dbReference type="NCBI Taxonomy" id="1619313"/>
    <lineage>
        <taxon>Bacteria</taxon>
        <taxon>Pseudomonadati</taxon>
        <taxon>Pseudomonadota</taxon>
        <taxon>Gammaproteobacteria</taxon>
        <taxon>Enterobacterales</taxon>
        <taxon>Erwiniaceae</taxon>
        <taxon>Duffyella</taxon>
    </lineage>
</organism>
<dbReference type="STRING" id="1619313.EM595_0237"/>
<dbReference type="InterPro" id="IPR029787">
    <property type="entry name" value="Nucleotide_cyclase"/>
</dbReference>
<dbReference type="CDD" id="cd01949">
    <property type="entry name" value="GGDEF"/>
    <property type="match status" value="1"/>
</dbReference>
<dbReference type="SMART" id="SM00267">
    <property type="entry name" value="GGDEF"/>
    <property type="match status" value="1"/>
</dbReference>
<dbReference type="SUPFAM" id="SSF55781">
    <property type="entry name" value="GAF domain-like"/>
    <property type="match status" value="1"/>
</dbReference>
<dbReference type="InterPro" id="IPR003018">
    <property type="entry name" value="GAF"/>
</dbReference>
<dbReference type="InterPro" id="IPR000160">
    <property type="entry name" value="GGDEF_dom"/>
</dbReference>
<dbReference type="EMBL" id="LN907827">
    <property type="protein sequence ID" value="CUU22474.1"/>
    <property type="molecule type" value="Genomic_DNA"/>
</dbReference>
<dbReference type="InterPro" id="IPR043128">
    <property type="entry name" value="Rev_trsase/Diguanyl_cyclase"/>
</dbReference>
<dbReference type="PATRIC" id="fig|1619313.3.peg.246"/>
<accession>A0A0U5KWN7</accession>
<dbReference type="PANTHER" id="PTHR43102">
    <property type="entry name" value="SLR1143 PROTEIN"/>
    <property type="match status" value="1"/>
</dbReference>
<dbReference type="SMART" id="SM00065">
    <property type="entry name" value="GAF"/>
    <property type="match status" value="1"/>
</dbReference>
<reference evidence="3" key="1">
    <citation type="submission" date="2015-11" db="EMBL/GenBank/DDBJ databases">
        <authorList>
            <person name="Blom J."/>
        </authorList>
    </citation>
    <scope>NUCLEOTIDE SEQUENCE [LARGE SCALE GENOMIC DNA]</scope>
</reference>
<dbReference type="Gene3D" id="3.30.450.40">
    <property type="match status" value="1"/>
</dbReference>
<dbReference type="Gene3D" id="3.30.70.270">
    <property type="match status" value="1"/>
</dbReference>
<dbReference type="PANTHER" id="PTHR43102:SF2">
    <property type="entry name" value="GAF DOMAIN-CONTAINING PROTEIN"/>
    <property type="match status" value="1"/>
</dbReference>
<dbReference type="Proteomes" id="UP000059419">
    <property type="component" value="Chromosome 1"/>
</dbReference>
<dbReference type="InterPro" id="IPR029016">
    <property type="entry name" value="GAF-like_dom_sf"/>
</dbReference>
<dbReference type="RefSeq" id="WP_067427036.1">
    <property type="nucleotide sequence ID" value="NZ_LN907827.1"/>
</dbReference>
<dbReference type="Pfam" id="PF01590">
    <property type="entry name" value="GAF"/>
    <property type="match status" value="1"/>
</dbReference>
<dbReference type="AlphaFoldDB" id="A0A0U5KWN7"/>
<protein>
    <submittedName>
        <fullName evidence="2">Diguanylate cyclase</fullName>
    </submittedName>
</protein>
<sequence>MKTPEIPADEDQRLREVRALNMLDTPAEERFDRLTRLAKRLFDVQISYVGLLEDDRQWFKSVDGMAFTGTARAVSFCGHTILQNEALVIEDAHADPRFHDNPLVTANPHIRFYAGCPLRTPNGAKVGTFCIIDDKPRTFSAEDRISLHDLASMAEAELLAFQTATSDELTKITNRRGFKTLSEMLLTESVVQRQYACLAFLDLNKFKQINDTFGHQEGDRALVDFAEALKLSFRRSDLFARLGGDEFVVLLSDTRQSDAERRVTAFRQQLEEVIARLDRPYQLSFSSGIVEFDPAAPLTLDQLLTHSDAIMYQNKKRHHATG</sequence>
<evidence type="ECO:0000313" key="3">
    <source>
        <dbReference type="Proteomes" id="UP000059419"/>
    </source>
</evidence>
<gene>
    <name evidence="2" type="ORF">EM595_0237</name>
</gene>
<dbReference type="Pfam" id="PF00990">
    <property type="entry name" value="GGDEF"/>
    <property type="match status" value="1"/>
</dbReference>